<sequence length="173" mass="19197">MDRADAPPVLHHVAVQTWDLDNCTAWYQDFLGCRATWSTSTFSELTRGRLPGITRMTEVTLGTTRFHLFERTGDDGATPAGAAQFQHVCLAAHTPEALRGWRERWLALHSSGRYDFRRPEPPTPVVVDDRGVQSFYCLDVNGLEFEFTYEPPPAAADAPTGTDAPSGTGEETR</sequence>
<dbReference type="AlphaFoldDB" id="A0A852ZQK6"/>
<keyword evidence="4" id="KW-1185">Reference proteome</keyword>
<reference evidence="3 4" key="1">
    <citation type="submission" date="2020-07" db="EMBL/GenBank/DDBJ databases">
        <title>Sequencing the genomes of 1000 actinobacteria strains.</title>
        <authorList>
            <person name="Klenk H.-P."/>
        </authorList>
    </citation>
    <scope>NUCLEOTIDE SEQUENCE [LARGE SCALE GENOMIC DNA]</scope>
    <source>
        <strain evidence="3 4">DSM 42178</strain>
    </source>
</reference>
<comment type="caution">
    <text evidence="3">The sequence shown here is derived from an EMBL/GenBank/DDBJ whole genome shotgun (WGS) entry which is preliminary data.</text>
</comment>
<dbReference type="Pfam" id="PF00903">
    <property type="entry name" value="Glyoxalase"/>
    <property type="match status" value="1"/>
</dbReference>
<evidence type="ECO:0000313" key="3">
    <source>
        <dbReference type="EMBL" id="NYI04683.1"/>
    </source>
</evidence>
<evidence type="ECO:0000313" key="4">
    <source>
        <dbReference type="Proteomes" id="UP000567795"/>
    </source>
</evidence>
<dbReference type="GO" id="GO:0051213">
    <property type="term" value="F:dioxygenase activity"/>
    <property type="evidence" value="ECO:0007669"/>
    <property type="project" value="UniProtKB-KW"/>
</dbReference>
<accession>A0A852ZQK6</accession>
<dbReference type="GO" id="GO:0016829">
    <property type="term" value="F:lyase activity"/>
    <property type="evidence" value="ECO:0007669"/>
    <property type="project" value="UniProtKB-KW"/>
</dbReference>
<protein>
    <submittedName>
        <fullName evidence="3">Catechol 2,3-dioxygenase-like lactoylglutathione lyase family enzyme</fullName>
    </submittedName>
</protein>
<keyword evidence="3" id="KW-0456">Lyase</keyword>
<feature type="domain" description="VOC" evidence="2">
    <location>
        <begin position="9"/>
        <end position="150"/>
    </location>
</feature>
<organism evidence="3 4">
    <name type="scientific">Allostreptomyces psammosilenae</name>
    <dbReference type="NCBI Taxonomy" id="1892865"/>
    <lineage>
        <taxon>Bacteria</taxon>
        <taxon>Bacillati</taxon>
        <taxon>Actinomycetota</taxon>
        <taxon>Actinomycetes</taxon>
        <taxon>Kitasatosporales</taxon>
        <taxon>Streptomycetaceae</taxon>
        <taxon>Allostreptomyces</taxon>
    </lineage>
</organism>
<name>A0A852ZQK6_9ACTN</name>
<dbReference type="Gene3D" id="3.10.180.10">
    <property type="entry name" value="2,3-Dihydroxybiphenyl 1,2-Dioxygenase, domain 1"/>
    <property type="match status" value="1"/>
</dbReference>
<keyword evidence="3" id="KW-0560">Oxidoreductase</keyword>
<dbReference type="CDD" id="cd06587">
    <property type="entry name" value="VOC"/>
    <property type="match status" value="1"/>
</dbReference>
<dbReference type="InterPro" id="IPR004360">
    <property type="entry name" value="Glyas_Fos-R_dOase_dom"/>
</dbReference>
<dbReference type="RefSeq" id="WP_179813545.1">
    <property type="nucleotide sequence ID" value="NZ_JACBZD010000001.1"/>
</dbReference>
<proteinExistence type="predicted"/>
<gene>
    <name evidence="3" type="ORF">FHU37_001626</name>
</gene>
<dbReference type="InterPro" id="IPR029068">
    <property type="entry name" value="Glyas_Bleomycin-R_OHBP_Dase"/>
</dbReference>
<keyword evidence="3" id="KW-0223">Dioxygenase</keyword>
<feature type="compositionally biased region" description="Low complexity" evidence="1">
    <location>
        <begin position="155"/>
        <end position="165"/>
    </location>
</feature>
<evidence type="ECO:0000259" key="2">
    <source>
        <dbReference type="PROSITE" id="PS51819"/>
    </source>
</evidence>
<evidence type="ECO:0000256" key="1">
    <source>
        <dbReference type="SAM" id="MobiDB-lite"/>
    </source>
</evidence>
<dbReference type="PROSITE" id="PS51819">
    <property type="entry name" value="VOC"/>
    <property type="match status" value="1"/>
</dbReference>
<dbReference type="SUPFAM" id="SSF54593">
    <property type="entry name" value="Glyoxalase/Bleomycin resistance protein/Dihydroxybiphenyl dioxygenase"/>
    <property type="match status" value="1"/>
</dbReference>
<feature type="region of interest" description="Disordered" evidence="1">
    <location>
        <begin position="150"/>
        <end position="173"/>
    </location>
</feature>
<dbReference type="EMBL" id="JACBZD010000001">
    <property type="protein sequence ID" value="NYI04683.1"/>
    <property type="molecule type" value="Genomic_DNA"/>
</dbReference>
<dbReference type="InterPro" id="IPR037523">
    <property type="entry name" value="VOC_core"/>
</dbReference>
<dbReference type="Proteomes" id="UP000567795">
    <property type="component" value="Unassembled WGS sequence"/>
</dbReference>